<evidence type="ECO:0000313" key="2">
    <source>
        <dbReference type="Proteomes" id="UP001178507"/>
    </source>
</evidence>
<dbReference type="InterPro" id="IPR001611">
    <property type="entry name" value="Leu-rich_rpt"/>
</dbReference>
<sequence length="195" mass="20923">MPKPPLAKRPATTNSVPSKVHARSLDHAIEILSAKVRRLDLRYRKIGDRGAERLSEVLLENSTLTRLELDFNGLTSGGAARLAEALTKNSTLTHLYLCNNIIDDEGAYHLASVIGRSGLVELGLAGNRITARGAEAILEALRSSGAVVGVDLSLQTVPDDLVQDIRAAMVANHTAKVEAAKEAAKEAQEQAWQIT</sequence>
<evidence type="ECO:0000313" key="1">
    <source>
        <dbReference type="EMBL" id="CAJ1386185.1"/>
    </source>
</evidence>
<dbReference type="GO" id="GO:0048471">
    <property type="term" value="C:perinuclear region of cytoplasm"/>
    <property type="evidence" value="ECO:0007669"/>
    <property type="project" value="TreeGrafter"/>
</dbReference>
<dbReference type="InterPro" id="IPR027038">
    <property type="entry name" value="RanGap"/>
</dbReference>
<proteinExistence type="predicted"/>
<protein>
    <submittedName>
        <fullName evidence="1">Uncharacterized protein</fullName>
    </submittedName>
</protein>
<dbReference type="GO" id="GO:0005096">
    <property type="term" value="F:GTPase activator activity"/>
    <property type="evidence" value="ECO:0007669"/>
    <property type="project" value="InterPro"/>
</dbReference>
<dbReference type="Gene3D" id="3.80.10.10">
    <property type="entry name" value="Ribonuclease Inhibitor"/>
    <property type="match status" value="1"/>
</dbReference>
<organism evidence="1 2">
    <name type="scientific">Effrenium voratum</name>
    <dbReference type="NCBI Taxonomy" id="2562239"/>
    <lineage>
        <taxon>Eukaryota</taxon>
        <taxon>Sar</taxon>
        <taxon>Alveolata</taxon>
        <taxon>Dinophyceae</taxon>
        <taxon>Suessiales</taxon>
        <taxon>Symbiodiniaceae</taxon>
        <taxon>Effrenium</taxon>
    </lineage>
</organism>
<dbReference type="PANTHER" id="PTHR24113">
    <property type="entry name" value="RAN GTPASE-ACTIVATING PROTEIN 1"/>
    <property type="match status" value="1"/>
</dbReference>
<dbReference type="PANTHER" id="PTHR24113:SF15">
    <property type="entry name" value="NACHT DOMAIN-CONTAINING PROTEIN"/>
    <property type="match status" value="1"/>
</dbReference>
<dbReference type="SMART" id="SM00368">
    <property type="entry name" value="LRR_RI"/>
    <property type="match status" value="4"/>
</dbReference>
<dbReference type="SUPFAM" id="SSF52047">
    <property type="entry name" value="RNI-like"/>
    <property type="match status" value="1"/>
</dbReference>
<comment type="caution">
    <text evidence="1">The sequence shown here is derived from an EMBL/GenBank/DDBJ whole genome shotgun (WGS) entry which is preliminary data.</text>
</comment>
<reference evidence="1" key="1">
    <citation type="submission" date="2023-08" db="EMBL/GenBank/DDBJ databases">
        <authorList>
            <person name="Chen Y."/>
            <person name="Shah S."/>
            <person name="Dougan E. K."/>
            <person name="Thang M."/>
            <person name="Chan C."/>
        </authorList>
    </citation>
    <scope>NUCLEOTIDE SEQUENCE</scope>
</reference>
<name>A0AA36IGA0_9DINO</name>
<dbReference type="Proteomes" id="UP001178507">
    <property type="component" value="Unassembled WGS sequence"/>
</dbReference>
<dbReference type="GO" id="GO:0005634">
    <property type="term" value="C:nucleus"/>
    <property type="evidence" value="ECO:0007669"/>
    <property type="project" value="TreeGrafter"/>
</dbReference>
<gene>
    <name evidence="1" type="ORF">EVOR1521_LOCUS12618</name>
</gene>
<dbReference type="GO" id="GO:0031267">
    <property type="term" value="F:small GTPase binding"/>
    <property type="evidence" value="ECO:0007669"/>
    <property type="project" value="TreeGrafter"/>
</dbReference>
<accession>A0AA36IGA0</accession>
<keyword evidence="2" id="KW-1185">Reference proteome</keyword>
<dbReference type="GO" id="GO:0005829">
    <property type="term" value="C:cytosol"/>
    <property type="evidence" value="ECO:0007669"/>
    <property type="project" value="TreeGrafter"/>
</dbReference>
<dbReference type="AlphaFoldDB" id="A0AA36IGA0"/>
<dbReference type="Pfam" id="PF13516">
    <property type="entry name" value="LRR_6"/>
    <property type="match status" value="4"/>
</dbReference>
<dbReference type="GO" id="GO:0006913">
    <property type="term" value="P:nucleocytoplasmic transport"/>
    <property type="evidence" value="ECO:0007669"/>
    <property type="project" value="TreeGrafter"/>
</dbReference>
<dbReference type="InterPro" id="IPR032675">
    <property type="entry name" value="LRR_dom_sf"/>
</dbReference>
<dbReference type="EMBL" id="CAUJNA010001336">
    <property type="protein sequence ID" value="CAJ1386185.1"/>
    <property type="molecule type" value="Genomic_DNA"/>
</dbReference>